<evidence type="ECO:0000313" key="3">
    <source>
        <dbReference type="Proteomes" id="UP000713479"/>
    </source>
</evidence>
<sequence>MVNAILAAILSFFIPGLGQAIAGDIKKGIIFFVVAIALGIIVKLVFKSLFASIINILYSLYVAYDAYQMAQ</sequence>
<keyword evidence="1" id="KW-0472">Membrane</keyword>
<reference evidence="2" key="1">
    <citation type="submission" date="2019-04" db="EMBL/GenBank/DDBJ databases">
        <title>Evolution of Biomass-Degrading Anaerobic Consortia Revealed by Metagenomics.</title>
        <authorList>
            <person name="Peng X."/>
        </authorList>
    </citation>
    <scope>NUCLEOTIDE SEQUENCE</scope>
    <source>
        <strain evidence="2">SIG13</strain>
    </source>
</reference>
<dbReference type="AlphaFoldDB" id="A0A8T3VSD2"/>
<gene>
    <name evidence="2" type="ORF">E7Z74_04610</name>
</gene>
<protein>
    <submittedName>
        <fullName evidence="2">Uncharacterized protein</fullName>
    </submittedName>
</protein>
<proteinExistence type="predicted"/>
<dbReference type="Proteomes" id="UP000713479">
    <property type="component" value="Unassembled WGS sequence"/>
</dbReference>
<feature type="transmembrane region" description="Helical" evidence="1">
    <location>
        <begin position="28"/>
        <end position="46"/>
    </location>
</feature>
<dbReference type="EMBL" id="SUTF01000005">
    <property type="protein sequence ID" value="MBE6510529.1"/>
    <property type="molecule type" value="Genomic_DNA"/>
</dbReference>
<accession>A0A8T3VSD2</accession>
<evidence type="ECO:0000313" key="2">
    <source>
        <dbReference type="EMBL" id="MBE6510529.1"/>
    </source>
</evidence>
<keyword evidence="1" id="KW-1133">Transmembrane helix</keyword>
<keyword evidence="1" id="KW-0812">Transmembrane</keyword>
<organism evidence="2 3">
    <name type="scientific">Methanobrevibacter millerae</name>
    <dbReference type="NCBI Taxonomy" id="230361"/>
    <lineage>
        <taxon>Archaea</taxon>
        <taxon>Methanobacteriati</taxon>
        <taxon>Methanobacteriota</taxon>
        <taxon>Methanomada group</taxon>
        <taxon>Methanobacteria</taxon>
        <taxon>Methanobacteriales</taxon>
        <taxon>Methanobacteriaceae</taxon>
        <taxon>Methanobrevibacter</taxon>
    </lineage>
</organism>
<name>A0A8T3VSD2_9EURY</name>
<evidence type="ECO:0000256" key="1">
    <source>
        <dbReference type="SAM" id="Phobius"/>
    </source>
</evidence>
<comment type="caution">
    <text evidence="2">The sequence shown here is derived from an EMBL/GenBank/DDBJ whole genome shotgun (WGS) entry which is preliminary data.</text>
</comment>